<reference evidence="16 17" key="1">
    <citation type="journal article" date="2024" name="bioRxiv">
        <title>A reference genome for Trichogramma kaykai: A tiny desert-dwelling parasitoid wasp with competing sex-ratio distorters.</title>
        <authorList>
            <person name="Culotta J."/>
            <person name="Lindsey A.R."/>
        </authorList>
    </citation>
    <scope>NUCLEOTIDE SEQUENCE [LARGE SCALE GENOMIC DNA]</scope>
    <source>
        <strain evidence="16 17">KSX58</strain>
    </source>
</reference>
<evidence type="ECO:0000256" key="13">
    <source>
        <dbReference type="SAM" id="MobiDB-lite"/>
    </source>
</evidence>
<proteinExistence type="inferred from homology"/>
<evidence type="ECO:0000256" key="8">
    <source>
        <dbReference type="ARBA" id="ARBA00023004"/>
    </source>
</evidence>
<comment type="cofactor">
    <cofactor evidence="12">
        <name>Fe(2+)</name>
        <dbReference type="ChEBI" id="CHEBI:29033"/>
    </cofactor>
</comment>
<dbReference type="GO" id="GO:0016491">
    <property type="term" value="F:oxidoreductase activity"/>
    <property type="evidence" value="ECO:0007669"/>
    <property type="project" value="UniProtKB-KW"/>
</dbReference>
<dbReference type="PANTHER" id="PTHR11351:SF21">
    <property type="entry name" value="GH07782P"/>
    <property type="match status" value="1"/>
</dbReference>
<keyword evidence="9" id="KW-0443">Lipid metabolism</keyword>
<sequence>MSSGEKIEEQKHQQRQYNQIRRRKGEEEDADNEAKGAGGDEATTSDIDSLKDNALKDRQSGGFYFGQPLIWLNIVAISLFHVAALYCFLTFPYIQRPLTFLWAVVVAVTTSFGVGAGVHRLWTHRSYKAKTPLRIILLCCYCMAGMNPLYDWVRDHRVHHKFSETDADPHNSNRGFFFSHVGWLMMKKHPEVIRKGRQIDMSDITNDPVCAFGQKFFLPMKILFCFVLPTLVPVYCWNEDWYYAIASQVFMRYSYVLNVTWCVNSVAHMFGGRPYDKTIAPVENKLISCATGGEGWHNYHHVFPWDYKASEIGHPTIDLSTVFIQTFAKIGWAYDLKEPTADLVKSIAANKGDGTYAEVEEPMTRQ</sequence>
<evidence type="ECO:0000256" key="14">
    <source>
        <dbReference type="SAM" id="Phobius"/>
    </source>
</evidence>
<evidence type="ECO:0000256" key="1">
    <source>
        <dbReference type="ARBA" id="ARBA00004141"/>
    </source>
</evidence>
<dbReference type="Pfam" id="PF00487">
    <property type="entry name" value="FA_desaturase"/>
    <property type="match status" value="1"/>
</dbReference>
<evidence type="ECO:0000256" key="2">
    <source>
        <dbReference type="ARBA" id="ARBA00009295"/>
    </source>
</evidence>
<feature type="transmembrane region" description="Helical" evidence="14">
    <location>
        <begin position="69"/>
        <end position="94"/>
    </location>
</feature>
<evidence type="ECO:0000256" key="6">
    <source>
        <dbReference type="ARBA" id="ARBA00022989"/>
    </source>
</evidence>
<accession>A0ABD2WBX9</accession>
<keyword evidence="10 14" id="KW-0472">Membrane</keyword>
<evidence type="ECO:0000313" key="16">
    <source>
        <dbReference type="EMBL" id="KAL3390195.1"/>
    </source>
</evidence>
<keyword evidence="4 12" id="KW-0812">Transmembrane</keyword>
<dbReference type="PRINTS" id="PR00075">
    <property type="entry name" value="FACDDSATRASE"/>
</dbReference>
<evidence type="ECO:0000256" key="10">
    <source>
        <dbReference type="ARBA" id="ARBA00023136"/>
    </source>
</evidence>
<name>A0ABD2WBX9_9HYME</name>
<feature type="compositionally biased region" description="Basic and acidic residues" evidence="13">
    <location>
        <begin position="1"/>
        <end position="12"/>
    </location>
</feature>
<feature type="transmembrane region" description="Helical" evidence="14">
    <location>
        <begin position="100"/>
        <end position="123"/>
    </location>
</feature>
<comment type="domain">
    <text evidence="12">The histidine box domains are involved in binding the catalytic metal ions.</text>
</comment>
<keyword evidence="6 14" id="KW-1133">Transmembrane helix</keyword>
<evidence type="ECO:0000256" key="9">
    <source>
        <dbReference type="ARBA" id="ARBA00023098"/>
    </source>
</evidence>
<evidence type="ECO:0000256" key="12">
    <source>
        <dbReference type="RuleBase" id="RU000581"/>
    </source>
</evidence>
<dbReference type="GO" id="GO:0016020">
    <property type="term" value="C:membrane"/>
    <property type="evidence" value="ECO:0007669"/>
    <property type="project" value="UniProtKB-SubCell"/>
</dbReference>
<feature type="transmembrane region" description="Helical" evidence="14">
    <location>
        <begin position="135"/>
        <end position="153"/>
    </location>
</feature>
<keyword evidence="8" id="KW-0408">Iron</keyword>
<dbReference type="AlphaFoldDB" id="A0ABD2WBX9"/>
<keyword evidence="17" id="KW-1185">Reference proteome</keyword>
<keyword evidence="3 12" id="KW-0444">Lipid biosynthesis</keyword>
<dbReference type="InterPro" id="IPR015876">
    <property type="entry name" value="Acyl-CoA_DS"/>
</dbReference>
<dbReference type="CDD" id="cd03505">
    <property type="entry name" value="Delta9-FADS-like"/>
    <property type="match status" value="1"/>
</dbReference>
<comment type="similarity">
    <text evidence="2 12">Belongs to the fatty acid desaturase type 1 family.</text>
</comment>
<keyword evidence="5" id="KW-0276">Fatty acid metabolism</keyword>
<evidence type="ECO:0000259" key="15">
    <source>
        <dbReference type="Pfam" id="PF00487"/>
    </source>
</evidence>
<keyword evidence="11 12" id="KW-0275">Fatty acid biosynthesis</keyword>
<dbReference type="EMBL" id="JBJJXI010000121">
    <property type="protein sequence ID" value="KAL3390195.1"/>
    <property type="molecule type" value="Genomic_DNA"/>
</dbReference>
<feature type="region of interest" description="Disordered" evidence="13">
    <location>
        <begin position="1"/>
        <end position="45"/>
    </location>
</feature>
<evidence type="ECO:0000313" key="17">
    <source>
        <dbReference type="Proteomes" id="UP001627154"/>
    </source>
</evidence>
<dbReference type="GO" id="GO:0006633">
    <property type="term" value="P:fatty acid biosynthetic process"/>
    <property type="evidence" value="ECO:0007669"/>
    <property type="project" value="UniProtKB-KW"/>
</dbReference>
<evidence type="ECO:0000256" key="3">
    <source>
        <dbReference type="ARBA" id="ARBA00022516"/>
    </source>
</evidence>
<protein>
    <recommendedName>
        <fullName evidence="15">Fatty acid desaturase domain-containing protein</fullName>
    </recommendedName>
</protein>
<feature type="domain" description="Fatty acid desaturase" evidence="15">
    <location>
        <begin position="102"/>
        <end position="304"/>
    </location>
</feature>
<evidence type="ECO:0000256" key="4">
    <source>
        <dbReference type="ARBA" id="ARBA00022692"/>
    </source>
</evidence>
<evidence type="ECO:0000256" key="5">
    <source>
        <dbReference type="ARBA" id="ARBA00022832"/>
    </source>
</evidence>
<dbReference type="Proteomes" id="UP001627154">
    <property type="component" value="Unassembled WGS sequence"/>
</dbReference>
<gene>
    <name evidence="16" type="ORF">TKK_014996</name>
</gene>
<organism evidence="16 17">
    <name type="scientific">Trichogramma kaykai</name>
    <dbReference type="NCBI Taxonomy" id="54128"/>
    <lineage>
        <taxon>Eukaryota</taxon>
        <taxon>Metazoa</taxon>
        <taxon>Ecdysozoa</taxon>
        <taxon>Arthropoda</taxon>
        <taxon>Hexapoda</taxon>
        <taxon>Insecta</taxon>
        <taxon>Pterygota</taxon>
        <taxon>Neoptera</taxon>
        <taxon>Endopterygota</taxon>
        <taxon>Hymenoptera</taxon>
        <taxon>Apocrita</taxon>
        <taxon>Proctotrupomorpha</taxon>
        <taxon>Chalcidoidea</taxon>
        <taxon>Trichogrammatidae</taxon>
        <taxon>Trichogramma</taxon>
    </lineage>
</organism>
<evidence type="ECO:0000256" key="11">
    <source>
        <dbReference type="ARBA" id="ARBA00023160"/>
    </source>
</evidence>
<dbReference type="InterPro" id="IPR005804">
    <property type="entry name" value="FA_desaturase_dom"/>
</dbReference>
<comment type="caution">
    <text evidence="16">The sequence shown here is derived from an EMBL/GenBank/DDBJ whole genome shotgun (WGS) entry which is preliminary data.</text>
</comment>
<dbReference type="PANTHER" id="PTHR11351">
    <property type="entry name" value="ACYL-COA DESATURASE"/>
    <property type="match status" value="1"/>
</dbReference>
<keyword evidence="7 12" id="KW-0560">Oxidoreductase</keyword>
<evidence type="ECO:0000256" key="7">
    <source>
        <dbReference type="ARBA" id="ARBA00023002"/>
    </source>
</evidence>
<comment type="subcellular location">
    <subcellularLocation>
        <location evidence="1">Membrane</location>
        <topology evidence="1">Multi-pass membrane protein</topology>
    </subcellularLocation>
</comment>